<dbReference type="EMBL" id="LCDD01000002">
    <property type="protein sequence ID" value="KKS47867.1"/>
    <property type="molecule type" value="Genomic_DNA"/>
</dbReference>
<evidence type="ECO:0000256" key="3">
    <source>
        <dbReference type="SAM" id="SignalP"/>
    </source>
</evidence>
<feature type="domain" description="Teneurin-like YD-shell" evidence="4">
    <location>
        <begin position="26"/>
        <end position="112"/>
    </location>
</feature>
<evidence type="ECO:0000259" key="4">
    <source>
        <dbReference type="Pfam" id="PF25023"/>
    </source>
</evidence>
<dbReference type="InterPro" id="IPR050708">
    <property type="entry name" value="T6SS_VgrG/RHS"/>
</dbReference>
<gene>
    <name evidence="5" type="ORF">UV09_C0002G0045</name>
</gene>
<feature type="compositionally biased region" description="Basic and acidic residues" evidence="2">
    <location>
        <begin position="140"/>
        <end position="154"/>
    </location>
</feature>
<dbReference type="Pfam" id="PF25023">
    <property type="entry name" value="TEN_YD-shell"/>
    <property type="match status" value="1"/>
</dbReference>
<keyword evidence="3" id="KW-0732">Signal</keyword>
<dbReference type="Proteomes" id="UP000034320">
    <property type="component" value="Unassembled WGS sequence"/>
</dbReference>
<comment type="caution">
    <text evidence="5">The sequence shown here is derived from an EMBL/GenBank/DDBJ whole genome shotgun (WGS) entry which is preliminary data.</text>
</comment>
<dbReference type="PATRIC" id="fig|1618442.3.peg.124"/>
<dbReference type="InterPro" id="IPR022385">
    <property type="entry name" value="Rhs_assc_core"/>
</dbReference>
<organism evidence="5 6">
    <name type="scientific">Candidatus Gottesmanbacteria bacterium GW2011_GWA2_42_18</name>
    <dbReference type="NCBI Taxonomy" id="1618442"/>
    <lineage>
        <taxon>Bacteria</taxon>
        <taxon>Candidatus Gottesmaniibacteriota</taxon>
    </lineage>
</organism>
<feature type="chain" id="PRO_5002535767" evidence="3">
    <location>
        <begin position="22"/>
        <end position="397"/>
    </location>
</feature>
<reference evidence="5 6" key="1">
    <citation type="journal article" date="2015" name="Nature">
        <title>rRNA introns, odd ribosomes, and small enigmatic genomes across a large radiation of phyla.</title>
        <authorList>
            <person name="Brown C.T."/>
            <person name="Hug L.A."/>
            <person name="Thomas B.C."/>
            <person name="Sharon I."/>
            <person name="Castelle C.J."/>
            <person name="Singh A."/>
            <person name="Wilkins M.J."/>
            <person name="Williams K.H."/>
            <person name="Banfield J.F."/>
        </authorList>
    </citation>
    <scope>NUCLEOTIDE SEQUENCE [LARGE SCALE GENOMIC DNA]</scope>
</reference>
<evidence type="ECO:0000313" key="5">
    <source>
        <dbReference type="EMBL" id="KKS47867.1"/>
    </source>
</evidence>
<keyword evidence="1" id="KW-0677">Repeat</keyword>
<accession>A0A0G0ZGM1</accession>
<protein>
    <submittedName>
        <fullName evidence="5">YD repeat protein</fullName>
    </submittedName>
</protein>
<sequence>MVAKKIVALILLTLFSLFAPASVLSAETLYYIHQDHLGSTLLTTDTTGKNASKQVYFPFGETRKQSLPVGHQTTKRQYTGQVSDTDETGLYYYNARYYNPTIGKFTQADTASDGTNRYAYVRNNPIALVDPSGHQSAFPGKDELPPPPPDETKPGAHRGGGRVPPIGPGADASLSDVAAITSIYLAMLIPIFPPLGPLLEIADTGLCLASGGGPECINPLPGTAASTQIDDVLATATPQFSSDEELFQYLAMQTTEMDTPVSKFDELGDIINKSVPYNSQSASLADEMMDAENGFTNLWNTGCGGICRHRAALLTDAARYQGLDATDLSFKTGKFKPTGDEIRHKVSILTSDSTIYVKDPGLRVDFLDLYLEEKYPNASSFEAYDFTKKKRTPFHPN</sequence>
<evidence type="ECO:0000313" key="6">
    <source>
        <dbReference type="Proteomes" id="UP000034320"/>
    </source>
</evidence>
<dbReference type="PANTHER" id="PTHR32305:SF15">
    <property type="entry name" value="PROTEIN RHSA-RELATED"/>
    <property type="match status" value="1"/>
</dbReference>
<evidence type="ECO:0000256" key="1">
    <source>
        <dbReference type="ARBA" id="ARBA00022737"/>
    </source>
</evidence>
<dbReference type="PANTHER" id="PTHR32305">
    <property type="match status" value="1"/>
</dbReference>
<name>A0A0G0ZGM1_9BACT</name>
<dbReference type="AlphaFoldDB" id="A0A0G0ZGM1"/>
<proteinExistence type="predicted"/>
<dbReference type="NCBIfam" id="TIGR03696">
    <property type="entry name" value="Rhs_assc_core"/>
    <property type="match status" value="1"/>
</dbReference>
<feature type="region of interest" description="Disordered" evidence="2">
    <location>
        <begin position="131"/>
        <end position="169"/>
    </location>
</feature>
<evidence type="ECO:0000256" key="2">
    <source>
        <dbReference type="SAM" id="MobiDB-lite"/>
    </source>
</evidence>
<dbReference type="InterPro" id="IPR056823">
    <property type="entry name" value="TEN-like_YD-shell"/>
</dbReference>
<feature type="signal peptide" evidence="3">
    <location>
        <begin position="1"/>
        <end position="21"/>
    </location>
</feature>
<dbReference type="Gene3D" id="2.180.10.10">
    <property type="entry name" value="RHS repeat-associated core"/>
    <property type="match status" value="1"/>
</dbReference>